<reference evidence="1" key="1">
    <citation type="submission" date="2020-11" db="EMBL/GenBank/DDBJ databases">
        <authorList>
            <person name="Whitehead M."/>
        </authorList>
    </citation>
    <scope>NUCLEOTIDE SEQUENCE</scope>
    <source>
        <strain evidence="1">EGII</strain>
    </source>
</reference>
<name>A0A811VJP5_CERCA</name>
<protein>
    <submittedName>
        <fullName evidence="1">(Mediterranean fruit fly) hypothetical protein</fullName>
    </submittedName>
</protein>
<feature type="non-terminal residue" evidence="1">
    <location>
        <position position="62"/>
    </location>
</feature>
<evidence type="ECO:0000313" key="1">
    <source>
        <dbReference type="EMBL" id="CAD7015361.1"/>
    </source>
</evidence>
<evidence type="ECO:0000313" key="2">
    <source>
        <dbReference type="Proteomes" id="UP000606786"/>
    </source>
</evidence>
<keyword evidence="2" id="KW-1185">Reference proteome</keyword>
<sequence>MTVKQSQSLSNNKISSVKQLLAVNWQNHFQLHFLIDQRSICDQRLSACTPAAGGGTDMRQSN</sequence>
<dbReference type="EMBL" id="CAJHJT010000056">
    <property type="protein sequence ID" value="CAD7015361.1"/>
    <property type="molecule type" value="Genomic_DNA"/>
</dbReference>
<accession>A0A811VJP5</accession>
<gene>
    <name evidence="1" type="ORF">CCAP1982_LOCUS23306</name>
</gene>
<organism evidence="1 2">
    <name type="scientific">Ceratitis capitata</name>
    <name type="common">Mediterranean fruit fly</name>
    <name type="synonym">Tephritis capitata</name>
    <dbReference type="NCBI Taxonomy" id="7213"/>
    <lineage>
        <taxon>Eukaryota</taxon>
        <taxon>Metazoa</taxon>
        <taxon>Ecdysozoa</taxon>
        <taxon>Arthropoda</taxon>
        <taxon>Hexapoda</taxon>
        <taxon>Insecta</taxon>
        <taxon>Pterygota</taxon>
        <taxon>Neoptera</taxon>
        <taxon>Endopterygota</taxon>
        <taxon>Diptera</taxon>
        <taxon>Brachycera</taxon>
        <taxon>Muscomorpha</taxon>
        <taxon>Tephritoidea</taxon>
        <taxon>Tephritidae</taxon>
        <taxon>Ceratitis</taxon>
        <taxon>Ceratitis</taxon>
    </lineage>
</organism>
<proteinExistence type="predicted"/>
<comment type="caution">
    <text evidence="1">The sequence shown here is derived from an EMBL/GenBank/DDBJ whole genome shotgun (WGS) entry which is preliminary data.</text>
</comment>
<dbReference type="AlphaFoldDB" id="A0A811VJP5"/>
<dbReference type="Proteomes" id="UP000606786">
    <property type="component" value="Unassembled WGS sequence"/>
</dbReference>